<dbReference type="Gene3D" id="3.40.630.30">
    <property type="match status" value="1"/>
</dbReference>
<proteinExistence type="predicted"/>
<reference evidence="1" key="2">
    <citation type="submission" date="2020-09" db="EMBL/GenBank/DDBJ databases">
        <authorList>
            <person name="Sun Q."/>
            <person name="Ohkuma M."/>
        </authorList>
    </citation>
    <scope>NUCLEOTIDE SEQUENCE</scope>
    <source>
        <strain evidence="1">JCM 14371</strain>
    </source>
</reference>
<evidence type="ECO:0000313" key="1">
    <source>
        <dbReference type="EMBL" id="GGJ75438.1"/>
    </source>
</evidence>
<keyword evidence="2" id="KW-1185">Reference proteome</keyword>
<evidence type="ECO:0000313" key="2">
    <source>
        <dbReference type="Proteomes" id="UP000635726"/>
    </source>
</evidence>
<gene>
    <name evidence="1" type="ORF">GCM10008939_19610</name>
</gene>
<comment type="caution">
    <text evidence="1">The sequence shown here is derived from an EMBL/GenBank/DDBJ whole genome shotgun (WGS) entry which is preliminary data.</text>
</comment>
<dbReference type="AlphaFoldDB" id="A0A917UQI2"/>
<name>A0A917UQI2_9DEIO</name>
<protein>
    <recommendedName>
        <fullName evidence="3">N-acetyltransferase domain-containing protein</fullName>
    </recommendedName>
</protein>
<dbReference type="SUPFAM" id="SSF55729">
    <property type="entry name" value="Acyl-CoA N-acyltransferases (Nat)"/>
    <property type="match status" value="1"/>
</dbReference>
<dbReference type="InterPro" id="IPR016181">
    <property type="entry name" value="Acyl_CoA_acyltransferase"/>
</dbReference>
<evidence type="ECO:0008006" key="3">
    <source>
        <dbReference type="Google" id="ProtNLM"/>
    </source>
</evidence>
<dbReference type="EMBL" id="BMOE01000005">
    <property type="protein sequence ID" value="GGJ75438.1"/>
    <property type="molecule type" value="Genomic_DNA"/>
</dbReference>
<dbReference type="Proteomes" id="UP000635726">
    <property type="component" value="Unassembled WGS sequence"/>
</dbReference>
<accession>A0A917UQI2</accession>
<sequence>MRPGHPYDAGMNVALPASPLSALPVLARLYGCREEDLAGTAAQLTAALTVRDAAGLEVGALGLRPSPAHGSEVLGGALPGDGQRDAALALLRAALTVQPQLYAYAEPHLLPVTALEAAGLRSVGAYTRMTGLLPTVPPVVPAGFRAVPLQQVASLHDRMAAQRSYADRIGHTLVPPEFVQPGAGGCDETLSRLAYDEAGIAVGICRVWRDGGEVSCTTPGIHPAARGSGLRQALLLSVCQAALAAGAVTLRLDAWGDTPQERAADEALGLTTEECTPIYAATGK</sequence>
<reference evidence="1" key="1">
    <citation type="journal article" date="2014" name="Int. J. Syst. Evol. Microbiol.">
        <title>Complete genome sequence of Corynebacterium casei LMG S-19264T (=DSM 44701T), isolated from a smear-ripened cheese.</title>
        <authorList>
            <consortium name="US DOE Joint Genome Institute (JGI-PGF)"/>
            <person name="Walter F."/>
            <person name="Albersmeier A."/>
            <person name="Kalinowski J."/>
            <person name="Ruckert C."/>
        </authorList>
    </citation>
    <scope>NUCLEOTIDE SEQUENCE</scope>
    <source>
        <strain evidence="1">JCM 14371</strain>
    </source>
</reference>
<organism evidence="1 2">
    <name type="scientific">Deinococcus aquiradiocola</name>
    <dbReference type="NCBI Taxonomy" id="393059"/>
    <lineage>
        <taxon>Bacteria</taxon>
        <taxon>Thermotogati</taxon>
        <taxon>Deinococcota</taxon>
        <taxon>Deinococci</taxon>
        <taxon>Deinococcales</taxon>
        <taxon>Deinococcaceae</taxon>
        <taxon>Deinococcus</taxon>
    </lineage>
</organism>